<dbReference type="SUPFAM" id="SSF50494">
    <property type="entry name" value="Trypsin-like serine proteases"/>
    <property type="match status" value="1"/>
</dbReference>
<evidence type="ECO:0000313" key="5">
    <source>
        <dbReference type="EMBL" id="GAA3988823.1"/>
    </source>
</evidence>
<evidence type="ECO:0000259" key="4">
    <source>
        <dbReference type="PROSITE" id="PS50106"/>
    </source>
</evidence>
<dbReference type="PRINTS" id="PR00834">
    <property type="entry name" value="PROTEASES2C"/>
</dbReference>
<feature type="signal peptide" evidence="3">
    <location>
        <begin position="1"/>
        <end position="36"/>
    </location>
</feature>
<evidence type="ECO:0000256" key="2">
    <source>
        <dbReference type="ARBA" id="ARBA00022801"/>
    </source>
</evidence>
<dbReference type="Gene3D" id="2.30.42.10">
    <property type="match status" value="1"/>
</dbReference>
<comment type="caution">
    <text evidence="5">The sequence shown here is derived from an EMBL/GenBank/DDBJ whole genome shotgun (WGS) entry which is preliminary data.</text>
</comment>
<dbReference type="PROSITE" id="PS50106">
    <property type="entry name" value="PDZ"/>
    <property type="match status" value="1"/>
</dbReference>
<accession>A0ABP7QXD8</accession>
<reference evidence="6" key="1">
    <citation type="journal article" date="2019" name="Int. J. Syst. Evol. Microbiol.">
        <title>The Global Catalogue of Microorganisms (GCM) 10K type strain sequencing project: providing services to taxonomists for standard genome sequencing and annotation.</title>
        <authorList>
            <consortium name="The Broad Institute Genomics Platform"/>
            <consortium name="The Broad Institute Genome Sequencing Center for Infectious Disease"/>
            <person name="Wu L."/>
            <person name="Ma J."/>
        </authorList>
    </citation>
    <scope>NUCLEOTIDE SEQUENCE [LARGE SCALE GENOMIC DNA]</scope>
    <source>
        <strain evidence="6">JCM 17027</strain>
    </source>
</reference>
<protein>
    <submittedName>
        <fullName evidence="5">Trypsin-like peptidase domain-containing protein</fullName>
    </submittedName>
</protein>
<dbReference type="SUPFAM" id="SSF50156">
    <property type="entry name" value="PDZ domain-like"/>
    <property type="match status" value="1"/>
</dbReference>
<sequence length="372" mass="37702">MDASPARRVCRTRRTRVPPRLLFPGAALVCSLLLVAGCSDTGAGSGPKAPSAREADTAQAAAPFAANDLQADYERVIKDVLPSVVQIQAGDSLGSGVVYDDKGHVVTNAHVVGESRTFRVTTARNEEALAAELVSSYPEQDLAVIRLERVPDGMKAARFGDSSKVDVGQIVLAMGSPLGLSSSVTQGIVSAVGRTVTEGSSGGGTGATIGNMVQTSAAINPGNSGGALVNLDGQVIGIPTLAATDPGLGDSAAPGIGFAIPASMVRTIAGQIIEDGRVTDSGRAALGVTARTVVDDGYRPAGVAVVEVSDGGAADKAGLRPGDVVVRLGDTDITTITSLAEALASMRPGDRAKVTYTRDGDERTAEVTLGEQ</sequence>
<dbReference type="InterPro" id="IPR001478">
    <property type="entry name" value="PDZ"/>
</dbReference>
<gene>
    <name evidence="5" type="ORF">GCM10022384_40890</name>
</gene>
<keyword evidence="3" id="KW-0732">Signal</keyword>
<name>A0ABP7QXD8_9ACTN</name>
<dbReference type="EMBL" id="BAABCQ010000079">
    <property type="protein sequence ID" value="GAA3988823.1"/>
    <property type="molecule type" value="Genomic_DNA"/>
</dbReference>
<dbReference type="InterPro" id="IPR009003">
    <property type="entry name" value="Peptidase_S1_PA"/>
</dbReference>
<keyword evidence="2" id="KW-0378">Hydrolase</keyword>
<keyword evidence="6" id="KW-1185">Reference proteome</keyword>
<dbReference type="SMART" id="SM00228">
    <property type="entry name" value="PDZ"/>
    <property type="match status" value="1"/>
</dbReference>
<dbReference type="RefSeq" id="WP_345594182.1">
    <property type="nucleotide sequence ID" value="NZ_BAABCQ010000079.1"/>
</dbReference>
<dbReference type="Pfam" id="PF13180">
    <property type="entry name" value="PDZ_2"/>
    <property type="match status" value="1"/>
</dbReference>
<evidence type="ECO:0000256" key="1">
    <source>
        <dbReference type="ARBA" id="ARBA00022670"/>
    </source>
</evidence>
<feature type="chain" id="PRO_5046965475" evidence="3">
    <location>
        <begin position="37"/>
        <end position="372"/>
    </location>
</feature>
<dbReference type="PANTHER" id="PTHR43343">
    <property type="entry name" value="PEPTIDASE S12"/>
    <property type="match status" value="1"/>
</dbReference>
<dbReference type="InterPro" id="IPR036034">
    <property type="entry name" value="PDZ_sf"/>
</dbReference>
<dbReference type="Gene3D" id="2.40.10.120">
    <property type="match status" value="1"/>
</dbReference>
<dbReference type="PANTHER" id="PTHR43343:SF3">
    <property type="entry name" value="PROTEASE DO-LIKE 8, CHLOROPLASTIC"/>
    <property type="match status" value="1"/>
</dbReference>
<evidence type="ECO:0000256" key="3">
    <source>
        <dbReference type="SAM" id="SignalP"/>
    </source>
</evidence>
<feature type="domain" description="PDZ" evidence="4">
    <location>
        <begin position="272"/>
        <end position="347"/>
    </location>
</feature>
<organism evidence="5 6">
    <name type="scientific">Streptomyces marokkonensis</name>
    <dbReference type="NCBI Taxonomy" id="324855"/>
    <lineage>
        <taxon>Bacteria</taxon>
        <taxon>Bacillati</taxon>
        <taxon>Actinomycetota</taxon>
        <taxon>Actinomycetes</taxon>
        <taxon>Kitasatosporales</taxon>
        <taxon>Streptomycetaceae</taxon>
        <taxon>Streptomyces</taxon>
    </lineage>
</organism>
<dbReference type="InterPro" id="IPR001940">
    <property type="entry name" value="Peptidase_S1C"/>
</dbReference>
<dbReference type="InterPro" id="IPR051201">
    <property type="entry name" value="Chloro_Bact_Ser_Proteases"/>
</dbReference>
<dbReference type="Proteomes" id="UP001500034">
    <property type="component" value="Unassembled WGS sequence"/>
</dbReference>
<evidence type="ECO:0000313" key="6">
    <source>
        <dbReference type="Proteomes" id="UP001500034"/>
    </source>
</evidence>
<proteinExistence type="predicted"/>
<keyword evidence="1" id="KW-0645">Protease</keyword>
<dbReference type="Pfam" id="PF13365">
    <property type="entry name" value="Trypsin_2"/>
    <property type="match status" value="1"/>
</dbReference>